<dbReference type="InterPro" id="IPR011989">
    <property type="entry name" value="ARM-like"/>
</dbReference>
<dbReference type="GO" id="GO:0043495">
    <property type="term" value="F:protein-membrane adaptor activity"/>
    <property type="evidence" value="ECO:0007669"/>
    <property type="project" value="InterPro"/>
</dbReference>
<keyword evidence="6" id="KW-0449">Lipoprotein</keyword>
<evidence type="ECO:0000313" key="8">
    <source>
        <dbReference type="EMBL" id="CRZ11209.1"/>
    </source>
</evidence>
<dbReference type="InterPro" id="IPR000225">
    <property type="entry name" value="Armadillo"/>
</dbReference>
<dbReference type="GO" id="GO:0005774">
    <property type="term" value="C:vacuolar membrane"/>
    <property type="evidence" value="ECO:0007669"/>
    <property type="project" value="UniProtKB-SubCell"/>
</dbReference>
<evidence type="ECO:0000256" key="3">
    <source>
        <dbReference type="ARBA" id="ARBA00022554"/>
    </source>
</evidence>
<comment type="similarity">
    <text evidence="2">Belongs to the beta-catenin family.</text>
</comment>
<protein>
    <recommendedName>
        <fullName evidence="7">Vacuolar protein 8</fullName>
    </recommendedName>
</protein>
<evidence type="ECO:0000256" key="2">
    <source>
        <dbReference type="ARBA" id="ARBA00005462"/>
    </source>
</evidence>
<keyword evidence="4" id="KW-0677">Repeat</keyword>
<feature type="non-terminal residue" evidence="8">
    <location>
        <position position="1"/>
    </location>
</feature>
<dbReference type="InterPro" id="IPR045156">
    <property type="entry name" value="Vac8"/>
</dbReference>
<dbReference type="PANTHER" id="PTHR47249">
    <property type="entry name" value="VACUOLAR PROTEIN 8"/>
    <property type="match status" value="1"/>
</dbReference>
<keyword evidence="3" id="KW-0926">Vacuole</keyword>
<dbReference type="Gene3D" id="1.25.10.10">
    <property type="entry name" value="Leucine-rich Repeat Variant"/>
    <property type="match status" value="9"/>
</dbReference>
<evidence type="ECO:0000256" key="7">
    <source>
        <dbReference type="ARBA" id="ARBA00026209"/>
    </source>
</evidence>
<comment type="subcellular location">
    <subcellularLocation>
        <location evidence="1">Vacuole membrane</location>
        <topology evidence="1">Lipid-anchor</topology>
    </subcellularLocation>
</comment>
<reference evidence="8" key="1">
    <citation type="submission" date="2015-04" db="EMBL/GenBank/DDBJ databases">
        <title>The genome sequence of the plant pathogenic Rhizarian Plasmodiophora brassicae reveals insights in its biotrophic life cycle and the origin of chitin synthesis.</title>
        <authorList>
            <person name="Schwelm A."/>
            <person name="Fogelqvist J."/>
            <person name="Knaust A."/>
            <person name="Julke S."/>
            <person name="Lilja T."/>
            <person name="Dhandapani V."/>
            <person name="Bonilla-Rosso G."/>
            <person name="Karlsson M."/>
            <person name="Shevchenko A."/>
            <person name="Choi S.R."/>
            <person name="Kim H.G."/>
            <person name="Park J.Y."/>
            <person name="Lim Y.P."/>
            <person name="Ludwig-Muller J."/>
            <person name="Dixelius C."/>
        </authorList>
    </citation>
    <scope>NUCLEOTIDE SEQUENCE</scope>
    <source>
        <tissue evidence="8">Potato root galls</tissue>
    </source>
</reference>
<organism evidence="8">
    <name type="scientific">Spongospora subterranea</name>
    <dbReference type="NCBI Taxonomy" id="70186"/>
    <lineage>
        <taxon>Eukaryota</taxon>
        <taxon>Sar</taxon>
        <taxon>Rhizaria</taxon>
        <taxon>Endomyxa</taxon>
        <taxon>Phytomyxea</taxon>
        <taxon>Plasmodiophorida</taxon>
        <taxon>Plasmodiophoridae</taxon>
        <taxon>Spongospora</taxon>
    </lineage>
</organism>
<evidence type="ECO:0000256" key="1">
    <source>
        <dbReference type="ARBA" id="ARBA00004592"/>
    </source>
</evidence>
<proteinExistence type="inferred from homology"/>
<dbReference type="SMART" id="SM00185">
    <property type="entry name" value="ARM"/>
    <property type="match status" value="10"/>
</dbReference>
<dbReference type="InterPro" id="IPR016024">
    <property type="entry name" value="ARM-type_fold"/>
</dbReference>
<name>A0A0H5RR59_9EUKA</name>
<keyword evidence="5" id="KW-0472">Membrane</keyword>
<evidence type="ECO:0000256" key="5">
    <source>
        <dbReference type="ARBA" id="ARBA00023136"/>
    </source>
</evidence>
<dbReference type="EMBL" id="HACM01010767">
    <property type="protein sequence ID" value="CRZ11209.1"/>
    <property type="molecule type" value="Transcribed_RNA"/>
</dbReference>
<accession>A0A0H5RR59</accession>
<dbReference type="SUPFAM" id="SSF48371">
    <property type="entry name" value="ARM repeat"/>
    <property type="match status" value="6"/>
</dbReference>
<dbReference type="PANTHER" id="PTHR47249:SF1">
    <property type="entry name" value="VACUOLAR PROTEIN 8"/>
    <property type="match status" value="1"/>
</dbReference>
<dbReference type="GO" id="GO:0071562">
    <property type="term" value="P:nucleus-vacuole junction assembly"/>
    <property type="evidence" value="ECO:0007669"/>
    <property type="project" value="InterPro"/>
</dbReference>
<sequence length="2293" mass="255548">ALVLDVKRKDWDTDAQRYCIMACENMSIDVDCHRFIMGFLLEIVHMMERPPHPSYRASAIGICRNLATTPRFRANLLPAVRVTVAIMLATTQSIECRTKAADFLALVSDSDHAKTYLMERKIFNIIVSIVEKCTGDPEEARLLGNVAIILQNFVLAIESHKYLLQDDLLLTIMVLGSMSHVVDCMVSVARIVHILSSYADKLTCIVNLKGIEIVLQSFFLCEYVECRLAALGFIANLAHHPRFYERLVRNRAIEAISIGLQSDNTDCLPPSTEAAAFLTREPRYQALLSATLTIPSLFRILVDQSIFSLKIRDYALVALANIASDPSTHVQILSLLKNKYEGPVLSLVTSAEHDQTLVYFGKMLCNLLSTEDKDIRKYFSHPNVLAAVCGLFESTNVSIIKCALAILVGMVREDDKVRVLITSTCYSGLKTVSRLWCSESYHYLVAAILSNLTRSQEVVNLVPWQEWLDLIEHFVSEPFDRIARKGMEFLLNIAHLPAVQVAVLSTSLVNRIFESIVRQDHSFPLALHVLTRFSSGLLLLRRKISDRNALGVFARLLVSRSQHWRKYALLCIGNFTSMEETPLPLSRVNLVKHLIDLADDPQADLEECRFCAYAIANMSYHECNRQDLLDPASFVFRKLPVLIDTGDVVILRGLALFLMNMCYHLRETHMFGSNLVVQTILRVARFLDTPTKVFAIQALHCLAEVPRNGRAFINGGVVQFLKDEGLDYKRRDASSTRQLCQFMSYACLIGEVASACSNQELVPTLVYLMTHPEQTVQLDVLKVMVSMAKNSAAQPGLVSGAMIELVQLLEDEHPDKRQMAALAIGFVICRLDAQRLVAKNCRDSIYKDLLSSPYPETSLVAVWMMAHLIHEREDKTDKENSLRGFQLEDKGPEEAVLTEEERQRNRVLAMHVMGQLAELALSSNVDPILAKYATLAVVRFSSARTLQAALIASCGKVVEEMFEIASSEDPEMRPVMVTMLANLSTNPDNHAFLEKNVDVSRLDLMVGGDDVETQTVVISAVSGLAITPGNAQQIVDGARILPIMSTMCKSDDRSKLQSIAAVFVNLSEHPGCRLGLLRQQVIMGILSILQSRLPDSNTQYNACRALSNLLSLPEGIAMLHEHDHTLVSNSLWGIVSSPSPPVAGVALRILCFLGGRDDFWFLMSNDAGISCLVSAAEKVAKRDHDQDDCEYHSAVVLRACCETQRLVPMLISKGIVMTMLSFCLARPRPLHSPVHLLGITSIEDIVRCPLGKVVFLEAGDHLRNVLVDLLDQCDVSLNRHVLSVILQMSDNVEWNVQFAAIQGYGRVLNFFNHDDPIIRRLSVRVIASYSRDVSCFASLTESASFDIIMKNLIQCSSTSISHCKDTPVDKELFGLIGIVANISRFSAVSRSESVSIDIRSLGLVSVLLRLTGDRYHPVVRSQAIIALCHLEQDKSKSILFTELPDGFSILSNLSKVGEEVRSLIGICLDQISQCRRNDQYLSFSDLFSMGGSISGNQELPYQWMCLKTIYNIIAAPDHHPVPLTDDQASFLITCVRWRPPSDRSNTYVRDAVRCRDVAMSIFRHISTTTSLSCLISLPVILLLLDVISDPDPGLFYSIYLASPMSPNSDRHWPVDPSWRHWANLKAHGVETDSKPWDQIELPIDPPPLQPDPILPYDFRLRLDASTVIANISVNASAQRMLLDAGAVPLLQYFIDESSGMIFSQRQGAYCLANLTQSLSDEFVSSNIIDVCRVSCNLTLLENQDKRLKKGSPAYNARMDTVRLLMLVLARTTSHRSFRLQKRDHEFIESGSLCPVLKSSDLPTMHWAFLTLVNITVKGSVLHPSMYKQRYVDHLLKFLRDRDQVVQWLSLYAIAEFFDQSGIGADHLVQHSLLTVVISLAYSDHLQTRRCVARILRSLIDQCGHATLRHLTQSMLAPIGHLASRDDFETALSGARALSLYLQSDETLNVLMIGEEDGFEKVLRMLDHPCDELRNEGIQCAALIAETLKYTAMVMNRGAVAKVCALVSDPAQQKVNFEGAARLFRNICIVKKLTREFVKMGGVDAMLRCACRTRRSAHRLAVQSLTALLSNTEHYLLDGSWDKMVASMIDPLRTPIVQDADVAEGSLTTLSRLFKAKQECKLYATESLGVQSLLEIVSGPYSDKAKRIARRLLLEIAEFEPAQMAFCKCGGVLLLLEQLSSTAAPQRLKGATALASLSQNGAVQQVLLDSGCLYQLMSGRGDISFPVRKLCLEAFLNMLQHKVVLRCAVDDEEMLRCILSISKAGISQDAKDRAGVVYGVLLRMRANSRKQETM</sequence>
<evidence type="ECO:0000256" key="6">
    <source>
        <dbReference type="ARBA" id="ARBA00023288"/>
    </source>
</evidence>
<evidence type="ECO:0000256" key="4">
    <source>
        <dbReference type="ARBA" id="ARBA00022737"/>
    </source>
</evidence>